<feature type="domain" description="PDZ" evidence="8">
    <location>
        <begin position="240"/>
        <end position="316"/>
    </location>
</feature>
<evidence type="ECO:0000259" key="8">
    <source>
        <dbReference type="PROSITE" id="PS50106"/>
    </source>
</evidence>
<dbReference type="PANTHER" id="PTHR32060">
    <property type="entry name" value="TAIL-SPECIFIC PROTEASE"/>
    <property type="match status" value="1"/>
</dbReference>
<dbReference type="STRING" id="50340.PF66_03011"/>
<dbReference type="InterPro" id="IPR004447">
    <property type="entry name" value="Peptidase_S41A"/>
</dbReference>
<dbReference type="Gene3D" id="2.30.42.10">
    <property type="match status" value="1"/>
</dbReference>
<dbReference type="InterPro" id="IPR020992">
    <property type="entry name" value="Tail_Prtase_C"/>
</dbReference>
<dbReference type="GO" id="GO:0030288">
    <property type="term" value="C:outer membrane-bounded periplasmic space"/>
    <property type="evidence" value="ECO:0007669"/>
    <property type="project" value="TreeGrafter"/>
</dbReference>
<feature type="signal peptide" evidence="7">
    <location>
        <begin position="1"/>
        <end position="27"/>
    </location>
</feature>
<accession>A0A0N0VJQ6</accession>
<comment type="similarity">
    <text evidence="1 5">Belongs to the peptidase S41A family.</text>
</comment>
<dbReference type="EMBL" id="JSYZ01000009">
    <property type="protein sequence ID" value="KPA90939.1"/>
    <property type="molecule type" value="Genomic_DNA"/>
</dbReference>
<dbReference type="NCBIfam" id="TIGR00225">
    <property type="entry name" value="prc"/>
    <property type="match status" value="1"/>
</dbReference>
<dbReference type="GO" id="GO:0007165">
    <property type="term" value="P:signal transduction"/>
    <property type="evidence" value="ECO:0007669"/>
    <property type="project" value="TreeGrafter"/>
</dbReference>
<evidence type="ECO:0000256" key="6">
    <source>
        <dbReference type="SAM" id="MobiDB-lite"/>
    </source>
</evidence>
<dbReference type="FunFam" id="3.90.226.10:FF:000090">
    <property type="entry name" value="Tail-specific protease"/>
    <property type="match status" value="1"/>
</dbReference>
<dbReference type="GO" id="GO:0004252">
    <property type="term" value="F:serine-type endopeptidase activity"/>
    <property type="evidence" value="ECO:0007669"/>
    <property type="project" value="UniProtKB-EC"/>
</dbReference>
<dbReference type="InterPro" id="IPR001478">
    <property type="entry name" value="PDZ"/>
</dbReference>
<dbReference type="SUPFAM" id="SSF52096">
    <property type="entry name" value="ClpP/crotonase"/>
    <property type="match status" value="1"/>
</dbReference>
<dbReference type="PROSITE" id="PS50106">
    <property type="entry name" value="PDZ"/>
    <property type="match status" value="1"/>
</dbReference>
<feature type="chain" id="PRO_5005861188" evidence="7">
    <location>
        <begin position="28"/>
        <end position="694"/>
    </location>
</feature>
<evidence type="ECO:0000256" key="1">
    <source>
        <dbReference type="ARBA" id="ARBA00009179"/>
    </source>
</evidence>
<feature type="compositionally biased region" description="Basic and acidic residues" evidence="6">
    <location>
        <begin position="661"/>
        <end position="670"/>
    </location>
</feature>
<dbReference type="GO" id="GO:0006508">
    <property type="term" value="P:proteolysis"/>
    <property type="evidence" value="ECO:0007669"/>
    <property type="project" value="UniProtKB-KW"/>
</dbReference>
<dbReference type="SMART" id="SM00245">
    <property type="entry name" value="TSPc"/>
    <property type="match status" value="1"/>
</dbReference>
<dbReference type="AlphaFoldDB" id="A0A0N0VJQ6"/>
<dbReference type="Pfam" id="PF17804">
    <property type="entry name" value="TSP_NTD"/>
    <property type="match status" value="1"/>
</dbReference>
<name>A0A0N0VJQ6_9PSED</name>
<organism evidence="9 10">
    <name type="scientific">Pseudomonas asplenii</name>
    <dbReference type="NCBI Taxonomy" id="53407"/>
    <lineage>
        <taxon>Bacteria</taxon>
        <taxon>Pseudomonadati</taxon>
        <taxon>Pseudomonadota</taxon>
        <taxon>Gammaproteobacteria</taxon>
        <taxon>Pseudomonadales</taxon>
        <taxon>Pseudomonadaceae</taxon>
        <taxon>Pseudomonas</taxon>
    </lineage>
</organism>
<keyword evidence="10" id="KW-1185">Reference proteome</keyword>
<dbReference type="PANTHER" id="PTHR32060:SF22">
    <property type="entry name" value="CARBOXYL-TERMINAL-PROCESSING PEPTIDASE 3, CHLOROPLASTIC"/>
    <property type="match status" value="1"/>
</dbReference>
<keyword evidence="4 5" id="KW-0720">Serine protease</keyword>
<reference evidence="9 10" key="1">
    <citation type="journal article" date="2015" name="PLoS ONE">
        <title>Rice-Infecting Pseudomonas Genomes Are Highly Accessorized and Harbor Multiple Putative Virulence Mechanisms to Cause Sheath Brown Rot.</title>
        <authorList>
            <person name="Quibod I.L."/>
            <person name="Grande G."/>
            <person name="Oreiro E.G."/>
            <person name="Borja F.N."/>
            <person name="Dossa G.S."/>
            <person name="Mauleon R."/>
            <person name="Cruz C.V."/>
            <person name="Oliva R."/>
        </authorList>
    </citation>
    <scope>NUCLEOTIDE SEQUENCE [LARGE SCALE GENOMIC DNA]</scope>
    <source>
        <strain evidence="9 10">IRRI 6609</strain>
    </source>
</reference>
<proteinExistence type="inferred from homology"/>
<keyword evidence="3 5" id="KW-0378">Hydrolase</keyword>
<dbReference type="SUPFAM" id="SSF50156">
    <property type="entry name" value="PDZ domain-like"/>
    <property type="match status" value="1"/>
</dbReference>
<dbReference type="CDD" id="cd07560">
    <property type="entry name" value="Peptidase_S41_CPP"/>
    <property type="match status" value="1"/>
</dbReference>
<dbReference type="RefSeq" id="WP_192842663.1">
    <property type="nucleotide sequence ID" value="NZ_JAQMZR010000047.1"/>
</dbReference>
<dbReference type="Pfam" id="PF00595">
    <property type="entry name" value="PDZ"/>
    <property type="match status" value="1"/>
</dbReference>
<evidence type="ECO:0000256" key="2">
    <source>
        <dbReference type="ARBA" id="ARBA00022670"/>
    </source>
</evidence>
<dbReference type="SMART" id="SM00228">
    <property type="entry name" value="PDZ"/>
    <property type="match status" value="1"/>
</dbReference>
<protein>
    <submittedName>
        <fullName evidence="9">C-terminal processing peptidase-1</fullName>
        <ecNumber evidence="9">3.4.21.102</ecNumber>
    </submittedName>
</protein>
<dbReference type="InterPro" id="IPR029045">
    <property type="entry name" value="ClpP/crotonase-like_dom_sf"/>
</dbReference>
<comment type="caution">
    <text evidence="9">The sequence shown here is derived from an EMBL/GenBank/DDBJ whole genome shotgun (WGS) entry which is preliminary data.</text>
</comment>
<evidence type="ECO:0000256" key="3">
    <source>
        <dbReference type="ARBA" id="ARBA00022801"/>
    </source>
</evidence>
<dbReference type="InterPro" id="IPR005151">
    <property type="entry name" value="Tail-specific_protease"/>
</dbReference>
<dbReference type="InterPro" id="IPR036034">
    <property type="entry name" value="PDZ_sf"/>
</dbReference>
<dbReference type="CDD" id="cd06782">
    <property type="entry name" value="cpPDZ_CPP-like"/>
    <property type="match status" value="1"/>
</dbReference>
<feature type="region of interest" description="Disordered" evidence="6">
    <location>
        <begin position="637"/>
        <end position="672"/>
    </location>
</feature>
<dbReference type="Gene3D" id="3.90.226.10">
    <property type="entry name" value="2-enoyl-CoA Hydratase, Chain A, domain 1"/>
    <property type="match status" value="1"/>
</dbReference>
<feature type="compositionally biased region" description="Basic and acidic residues" evidence="6">
    <location>
        <begin position="637"/>
        <end position="654"/>
    </location>
</feature>
<keyword evidence="7" id="KW-0732">Signal</keyword>
<dbReference type="Proteomes" id="UP000037931">
    <property type="component" value="Unassembled WGS sequence"/>
</dbReference>
<dbReference type="Pfam" id="PF11818">
    <property type="entry name" value="DUF3340"/>
    <property type="match status" value="1"/>
</dbReference>
<dbReference type="Pfam" id="PF03572">
    <property type="entry name" value="Peptidase_S41"/>
    <property type="match status" value="1"/>
</dbReference>
<evidence type="ECO:0000256" key="7">
    <source>
        <dbReference type="SAM" id="SignalP"/>
    </source>
</evidence>
<dbReference type="EC" id="3.4.21.102" evidence="9"/>
<dbReference type="InterPro" id="IPR040573">
    <property type="entry name" value="TSP_N"/>
</dbReference>
<dbReference type="Gene3D" id="3.30.750.44">
    <property type="match status" value="1"/>
</dbReference>
<evidence type="ECO:0000256" key="5">
    <source>
        <dbReference type="RuleBase" id="RU004404"/>
    </source>
</evidence>
<evidence type="ECO:0000313" key="9">
    <source>
        <dbReference type="EMBL" id="KPA90939.1"/>
    </source>
</evidence>
<keyword evidence="2 5" id="KW-0645">Protease</keyword>
<gene>
    <name evidence="9" type="ORF">PF66_03011</name>
</gene>
<evidence type="ECO:0000256" key="4">
    <source>
        <dbReference type="ARBA" id="ARBA00022825"/>
    </source>
</evidence>
<dbReference type="FunFam" id="2.30.42.10:FF:000162">
    <property type="entry name" value="Tail-specific protease"/>
    <property type="match status" value="1"/>
</dbReference>
<dbReference type="FunFam" id="3.30.750.44:FF:000007">
    <property type="entry name" value="Periplasmic tail-specific protease"/>
    <property type="match status" value="1"/>
</dbReference>
<dbReference type="PATRIC" id="fig|50340.43.peg.6396"/>
<sequence precursor="true">MKHLFPGTALALFIGLGVSAFSGNTFAANSWDNLQPDRDEVIASLNVVELLKRHHYSKPPLDSARSVIIYDSYIKLLDPSRSYFLASDIAEFDKWKTQFGDFLKSGDLNAGFTIYKRYLDRVKGRLDFALAELNKGVDKIDFTTHETLLIDRKDAPWLKSTAELDDLWRKRVKDEVLRLKIAGKDPKAIQELLVKRYKNQLARLDQTRAEDIFQAYINTFAMSYDPHTNYLSPDSAENFDINMSLSLEGIGAVLQSDNDQVKVVRLVPSGPADKTKQVAPSDKIIGVAQGDKEMVDVVGWRLDEVVKLIRGPKGSVVRLEIIPASNAPNDQTSKIVSITREAVKLEDQAASKSILHLKQDGKDYKLGVIDIPAFYLDFKAFRAGDPNYKSTTRDVKKLLGELQKEGVDGVVIDLRNNGGGSLQEATELTSLFIDKGPTVLVRNADGKVDVLEDENPGAFYKGPMALLVNRLSASASEIFAGAMQDYHRALIIGGQTFGKGTVQTIQPLNHGELKLTLAKFYRVSGQSTQHQGVLPDVDFPSIIDTKEIGESALPEAMPWDTIRPSIKPAVDPFKPFLAQLKADHEARAAKDAEFIFIRDKLALAEKLLKEKTVSLNEAERRAQRADIDAKQLAMENARRKAKGEDALKELKKEDDDALPPDPDKKTKPEDDAYLSETGRILLDYLRLNTAVAKH</sequence>
<evidence type="ECO:0000313" key="10">
    <source>
        <dbReference type="Proteomes" id="UP000037931"/>
    </source>
</evidence>